<dbReference type="Gene3D" id="3.60.40.10">
    <property type="entry name" value="PPM-type phosphatase domain"/>
    <property type="match status" value="2"/>
</dbReference>
<sequence length="398" mass="44256">MKLSKWLQFRLDRRALTAAVRNKISTDNLLRANERSIVLDDGAISRIDVSQLGANRPVEDFFSASKCLSSNAYFLGVFDGHAGAACSRHVSTRLYDYLSAAILPKHKVVDIATLADRLQWTFSNADQKLPPVIMDSHEQNVRKFYEKFRSNTAFTTVRKAMQAAFVQLDEDLSSGAMPDSHGKVCRMSVNVAASGSCALVSHIRGNNLHVANIGDSEAVLELQRVVLEPLGVPAPRDLHTPPYLTAQPEVLYHRLTPNDKFLILATDGLWDFLDPDTVVRLINDHTFGTQTLSDYEPSGNTLAEVWLKVLKDLERRKKGETKKPLDENSATHVIRNALGGCSGGTELQYARLQESLELPPGTARHFRDDITVIVIHFNEHYLIEKHLAAELGSSQTMS</sequence>
<dbReference type="SUPFAM" id="SSF81606">
    <property type="entry name" value="PP2C-like"/>
    <property type="match status" value="1"/>
</dbReference>
<protein>
    <submittedName>
        <fullName evidence="7">PPM-type phosphatase domain-containing protein</fullName>
    </submittedName>
</protein>
<name>A0A915E755_9BILA</name>
<reference evidence="7" key="1">
    <citation type="submission" date="2022-11" db="UniProtKB">
        <authorList>
            <consortium name="WormBaseParasite"/>
        </authorList>
    </citation>
    <scope>IDENTIFICATION</scope>
</reference>
<organism evidence="6 7">
    <name type="scientific">Ditylenchus dipsaci</name>
    <dbReference type="NCBI Taxonomy" id="166011"/>
    <lineage>
        <taxon>Eukaryota</taxon>
        <taxon>Metazoa</taxon>
        <taxon>Ecdysozoa</taxon>
        <taxon>Nematoda</taxon>
        <taxon>Chromadorea</taxon>
        <taxon>Rhabditida</taxon>
        <taxon>Tylenchina</taxon>
        <taxon>Tylenchomorpha</taxon>
        <taxon>Sphaerularioidea</taxon>
        <taxon>Anguinidae</taxon>
        <taxon>Anguininae</taxon>
        <taxon>Ditylenchus</taxon>
    </lineage>
</organism>
<dbReference type="GO" id="GO:0004741">
    <property type="term" value="F:[pyruvate dehydrogenase (acetyl-transferring)]-phosphatase activity"/>
    <property type="evidence" value="ECO:0007669"/>
    <property type="project" value="TreeGrafter"/>
</dbReference>
<keyword evidence="1" id="KW-0479">Metal-binding</keyword>
<feature type="domain" description="PPM-type phosphatase" evidence="5">
    <location>
        <begin position="44"/>
        <end position="377"/>
    </location>
</feature>
<dbReference type="PROSITE" id="PS51746">
    <property type="entry name" value="PPM_2"/>
    <property type="match status" value="1"/>
</dbReference>
<comment type="similarity">
    <text evidence="4">Belongs to the PP2C family.</text>
</comment>
<keyword evidence="2 4" id="KW-0378">Hydrolase</keyword>
<keyword evidence="6" id="KW-1185">Reference proteome</keyword>
<dbReference type="PANTHER" id="PTHR13832:SF792">
    <property type="entry name" value="GM14286P"/>
    <property type="match status" value="1"/>
</dbReference>
<evidence type="ECO:0000256" key="1">
    <source>
        <dbReference type="ARBA" id="ARBA00022723"/>
    </source>
</evidence>
<dbReference type="GO" id="GO:0046872">
    <property type="term" value="F:metal ion binding"/>
    <property type="evidence" value="ECO:0007669"/>
    <property type="project" value="UniProtKB-KW"/>
</dbReference>
<evidence type="ECO:0000256" key="4">
    <source>
        <dbReference type="RuleBase" id="RU003465"/>
    </source>
</evidence>
<keyword evidence="3 4" id="KW-0904">Protein phosphatase</keyword>
<dbReference type="InterPro" id="IPR036457">
    <property type="entry name" value="PPM-type-like_dom_sf"/>
</dbReference>
<dbReference type="SMART" id="SM00332">
    <property type="entry name" value="PP2Cc"/>
    <property type="match status" value="1"/>
</dbReference>
<proteinExistence type="inferred from homology"/>
<dbReference type="InterPro" id="IPR015655">
    <property type="entry name" value="PP2C"/>
</dbReference>
<evidence type="ECO:0000259" key="5">
    <source>
        <dbReference type="PROSITE" id="PS51746"/>
    </source>
</evidence>
<dbReference type="Pfam" id="PF00481">
    <property type="entry name" value="PP2C"/>
    <property type="match status" value="2"/>
</dbReference>
<evidence type="ECO:0000256" key="2">
    <source>
        <dbReference type="ARBA" id="ARBA00022801"/>
    </source>
</evidence>
<dbReference type="PROSITE" id="PS01032">
    <property type="entry name" value="PPM_1"/>
    <property type="match status" value="1"/>
</dbReference>
<dbReference type="CDD" id="cd00143">
    <property type="entry name" value="PP2Cc"/>
    <property type="match status" value="1"/>
</dbReference>
<evidence type="ECO:0000256" key="3">
    <source>
        <dbReference type="ARBA" id="ARBA00022912"/>
    </source>
</evidence>
<evidence type="ECO:0000313" key="7">
    <source>
        <dbReference type="WBParaSite" id="jg3059.1"/>
    </source>
</evidence>
<dbReference type="InterPro" id="IPR000222">
    <property type="entry name" value="PP2C_BS"/>
</dbReference>
<evidence type="ECO:0000313" key="6">
    <source>
        <dbReference type="Proteomes" id="UP000887574"/>
    </source>
</evidence>
<dbReference type="AlphaFoldDB" id="A0A915E755"/>
<dbReference type="GO" id="GO:0005739">
    <property type="term" value="C:mitochondrion"/>
    <property type="evidence" value="ECO:0007669"/>
    <property type="project" value="TreeGrafter"/>
</dbReference>
<dbReference type="Proteomes" id="UP000887574">
    <property type="component" value="Unplaced"/>
</dbReference>
<dbReference type="InterPro" id="IPR001932">
    <property type="entry name" value="PPM-type_phosphatase-like_dom"/>
</dbReference>
<dbReference type="WBParaSite" id="jg3059.1">
    <property type="protein sequence ID" value="jg3059.1"/>
    <property type="gene ID" value="jg3059"/>
</dbReference>
<accession>A0A915E755</accession>
<dbReference type="PANTHER" id="PTHR13832">
    <property type="entry name" value="PROTEIN PHOSPHATASE 2C"/>
    <property type="match status" value="1"/>
</dbReference>